<proteinExistence type="predicted"/>
<dbReference type="GO" id="GO:0006313">
    <property type="term" value="P:DNA transposition"/>
    <property type="evidence" value="ECO:0007669"/>
    <property type="project" value="InterPro"/>
</dbReference>
<name>A0A8X8BUX3_POLSE</name>
<dbReference type="InterPro" id="IPR009057">
    <property type="entry name" value="Homeodomain-like_sf"/>
</dbReference>
<feature type="domain" description="Transposase Tc1-like" evidence="1">
    <location>
        <begin position="68"/>
        <end position="132"/>
    </location>
</feature>
<dbReference type="AlphaFoldDB" id="A0A8X8BUX3"/>
<dbReference type="InterPro" id="IPR002492">
    <property type="entry name" value="Transposase_Tc1-like"/>
</dbReference>
<accession>A0A8X8BUX3</accession>
<dbReference type="PANTHER" id="PTHR23022:SF135">
    <property type="entry name" value="SI:DKEY-77F5.3"/>
    <property type="match status" value="1"/>
</dbReference>
<dbReference type="Gene3D" id="1.10.10.10">
    <property type="entry name" value="Winged helix-like DNA-binding domain superfamily/Winged helix DNA-binding domain"/>
    <property type="match status" value="1"/>
</dbReference>
<dbReference type="InterPro" id="IPR036388">
    <property type="entry name" value="WH-like_DNA-bd_sf"/>
</dbReference>
<dbReference type="InterPro" id="IPR052338">
    <property type="entry name" value="Transposase_5"/>
</dbReference>
<dbReference type="InterPro" id="IPR057667">
    <property type="entry name" value="HTH_SB"/>
</dbReference>
<dbReference type="GO" id="GO:0015074">
    <property type="term" value="P:DNA integration"/>
    <property type="evidence" value="ECO:0007669"/>
    <property type="project" value="InterPro"/>
</dbReference>
<dbReference type="GO" id="GO:0003677">
    <property type="term" value="F:DNA binding"/>
    <property type="evidence" value="ECO:0007669"/>
    <property type="project" value="InterPro"/>
</dbReference>
<gene>
    <name evidence="4" type="primary">Tcb1_296</name>
    <name evidence="4" type="ORF">GTO96_0010440</name>
</gene>
<feature type="non-terminal residue" evidence="4">
    <location>
        <position position="332"/>
    </location>
</feature>
<sequence length="332" mass="38047">MKSKELSVDLRDRIVSWHKSGEGYRKISAALKVPMSTVTSIIHKWKKFETTRTLPRAGRPSKLSDQGRRALVREVTKNLMVTLSELQRSSVERGEPSRRTYQSGLYGRVAKQKPLLSKRHMAARLEFVKGHLKDSQTTRNKILWSDETKIELFGVNARHHVWRKPGTAHHQANTIPTVKHGGGSIILWGCFSAAGTGRLVRIKGKMTASMYRDILDENLLQSALDLRLGQRFFQQDNNPKHTAKISKEWLQDNSMNVLEWPSQSPDLNPIEHLWRDLKMAVHRRFRSNLMELERCCKEEWAKLAKDRCAKLVASYSKRLEAVIAAKGASTKY</sequence>
<evidence type="ECO:0000313" key="4">
    <source>
        <dbReference type="EMBL" id="KAG2467412.1"/>
    </source>
</evidence>
<dbReference type="InterPro" id="IPR038717">
    <property type="entry name" value="Tc1-like_DDE_dom"/>
</dbReference>
<dbReference type="Pfam" id="PF25787">
    <property type="entry name" value="HTH_SB"/>
    <property type="match status" value="1"/>
</dbReference>
<dbReference type="Pfam" id="PF13358">
    <property type="entry name" value="DDE_3"/>
    <property type="match status" value="1"/>
</dbReference>
<dbReference type="Gene3D" id="3.30.420.10">
    <property type="entry name" value="Ribonuclease H-like superfamily/Ribonuclease H"/>
    <property type="match status" value="1"/>
</dbReference>
<keyword evidence="5" id="KW-1185">Reference proteome</keyword>
<reference evidence="4 5" key="1">
    <citation type="journal article" date="2021" name="Cell">
        <title>Tracing the genetic footprints of vertebrate landing in non-teleost ray-finned fishes.</title>
        <authorList>
            <person name="Bi X."/>
            <person name="Wang K."/>
            <person name="Yang L."/>
            <person name="Pan H."/>
            <person name="Jiang H."/>
            <person name="Wei Q."/>
            <person name="Fang M."/>
            <person name="Yu H."/>
            <person name="Zhu C."/>
            <person name="Cai Y."/>
            <person name="He Y."/>
            <person name="Gan X."/>
            <person name="Zeng H."/>
            <person name="Yu D."/>
            <person name="Zhu Y."/>
            <person name="Jiang H."/>
            <person name="Qiu Q."/>
            <person name="Yang H."/>
            <person name="Zhang Y.E."/>
            <person name="Wang W."/>
            <person name="Zhu M."/>
            <person name="He S."/>
            <person name="Zhang G."/>
        </authorList>
    </citation>
    <scope>NUCLEOTIDE SEQUENCE [LARGE SCALE GENOMIC DNA]</scope>
    <source>
        <strain evidence="4">Bchr_013</strain>
    </source>
</reference>
<feature type="domain" description="Tc1-like transposase DDE" evidence="2">
    <location>
        <begin position="142"/>
        <end position="288"/>
    </location>
</feature>
<evidence type="ECO:0000259" key="3">
    <source>
        <dbReference type="Pfam" id="PF25787"/>
    </source>
</evidence>
<evidence type="ECO:0000259" key="2">
    <source>
        <dbReference type="Pfam" id="PF13358"/>
    </source>
</evidence>
<comment type="caution">
    <text evidence="4">The sequence shown here is derived from an EMBL/GenBank/DDBJ whole genome shotgun (WGS) entry which is preliminary data.</text>
</comment>
<dbReference type="SUPFAM" id="SSF46689">
    <property type="entry name" value="Homeodomain-like"/>
    <property type="match status" value="1"/>
</dbReference>
<evidence type="ECO:0000313" key="5">
    <source>
        <dbReference type="Proteomes" id="UP000886611"/>
    </source>
</evidence>
<evidence type="ECO:0000259" key="1">
    <source>
        <dbReference type="Pfam" id="PF01498"/>
    </source>
</evidence>
<protein>
    <submittedName>
        <fullName evidence="4">TCB1 transposase</fullName>
    </submittedName>
</protein>
<dbReference type="EMBL" id="JAATIS010000859">
    <property type="protein sequence ID" value="KAG2467412.1"/>
    <property type="molecule type" value="Genomic_DNA"/>
</dbReference>
<dbReference type="PANTHER" id="PTHR23022">
    <property type="entry name" value="TRANSPOSABLE ELEMENT-RELATED"/>
    <property type="match status" value="1"/>
</dbReference>
<organism evidence="4 5">
    <name type="scientific">Polypterus senegalus</name>
    <name type="common">Senegal bichir</name>
    <dbReference type="NCBI Taxonomy" id="55291"/>
    <lineage>
        <taxon>Eukaryota</taxon>
        <taxon>Metazoa</taxon>
        <taxon>Chordata</taxon>
        <taxon>Craniata</taxon>
        <taxon>Vertebrata</taxon>
        <taxon>Euteleostomi</taxon>
        <taxon>Actinopterygii</taxon>
        <taxon>Polypteriformes</taxon>
        <taxon>Polypteridae</taxon>
        <taxon>Polypterus</taxon>
    </lineage>
</organism>
<dbReference type="Proteomes" id="UP000886611">
    <property type="component" value="Unassembled WGS sequence"/>
</dbReference>
<dbReference type="Pfam" id="PF01498">
    <property type="entry name" value="HTH_Tnp_Tc3_2"/>
    <property type="match status" value="1"/>
</dbReference>
<feature type="non-terminal residue" evidence="4">
    <location>
        <position position="1"/>
    </location>
</feature>
<dbReference type="InterPro" id="IPR036397">
    <property type="entry name" value="RNaseH_sf"/>
</dbReference>
<feature type="domain" description="Sleeping Beauty transposase HTH" evidence="3">
    <location>
        <begin position="1"/>
        <end position="52"/>
    </location>
</feature>